<accession>A0ABY7TT58</accession>
<organism evidence="1 2">
    <name type="scientific">Sphingomonas naphthae</name>
    <dbReference type="NCBI Taxonomy" id="1813468"/>
    <lineage>
        <taxon>Bacteria</taxon>
        <taxon>Pseudomonadati</taxon>
        <taxon>Pseudomonadota</taxon>
        <taxon>Alphaproteobacteria</taxon>
        <taxon>Sphingomonadales</taxon>
        <taxon>Sphingomonadaceae</taxon>
        <taxon>Sphingomonas</taxon>
    </lineage>
</organism>
<evidence type="ECO:0000313" key="2">
    <source>
        <dbReference type="Proteomes" id="UP001220395"/>
    </source>
</evidence>
<sequence length="114" mass="12060">MSDFIRTDIALARGIRAVEATQDQTIAVTGEFLKTMIDARQARGLPVTTGHDLLKRMHRVIGGAIELQAVCIEAHEGFVSLGQAAGLPITSVGDDCQQNPASTRGSLHSLHAVG</sequence>
<dbReference type="EMBL" id="CP117411">
    <property type="protein sequence ID" value="WCT75054.1"/>
    <property type="molecule type" value="Genomic_DNA"/>
</dbReference>
<name>A0ABY7TT58_9SPHN</name>
<dbReference type="Proteomes" id="UP001220395">
    <property type="component" value="Chromosome"/>
</dbReference>
<evidence type="ECO:0000313" key="1">
    <source>
        <dbReference type="EMBL" id="WCT75054.1"/>
    </source>
</evidence>
<gene>
    <name evidence="1" type="ORF">PQ455_07515</name>
</gene>
<keyword evidence="2" id="KW-1185">Reference proteome</keyword>
<reference evidence="1 2" key="1">
    <citation type="submission" date="2023-02" db="EMBL/GenBank/DDBJ databases">
        <title>Genome sequence of Sphingomonas naphthae.</title>
        <authorList>
            <person name="Kim S."/>
            <person name="Heo J."/>
            <person name="Kwon S.-W."/>
        </authorList>
    </citation>
    <scope>NUCLEOTIDE SEQUENCE [LARGE SCALE GENOMIC DNA]</scope>
    <source>
        <strain evidence="1 2">KACC 18716</strain>
    </source>
</reference>
<proteinExistence type="predicted"/>
<dbReference type="RefSeq" id="WP_273690575.1">
    <property type="nucleotide sequence ID" value="NZ_CP117411.1"/>
</dbReference>
<protein>
    <submittedName>
        <fullName evidence="1">Uncharacterized protein</fullName>
    </submittedName>
</protein>